<accession>A0A379MWM5</accession>
<dbReference type="EMBL" id="UGVN01000001">
    <property type="protein sequence ID" value="SUE38644.1"/>
    <property type="molecule type" value="Genomic_DNA"/>
</dbReference>
<protein>
    <recommendedName>
        <fullName evidence="3">Transcription elongation factor</fullName>
    </recommendedName>
</protein>
<proteinExistence type="predicted"/>
<evidence type="ECO:0000313" key="2">
    <source>
        <dbReference type="Proteomes" id="UP000254919"/>
    </source>
</evidence>
<sequence length="162" mass="17926">MGFPFQVSDNEAEMDWNKDHIRETMLSLETAALKSAREKYLDYVSTARLDRSEPIENDEQAQAEVASDFAEALDDTLDDYVDKLDKLRTIDFGPKSEVSEGAVVKLSGKHFVISVSTGRFICHGQELMGISTMAPIYEAIEGARAGETVQFNGRDLTVEAVA</sequence>
<dbReference type="AlphaFoldDB" id="A0A379MWM5"/>
<name>A0A379MWM5_9PROT</name>
<dbReference type="Proteomes" id="UP000254919">
    <property type="component" value="Unassembled WGS sequence"/>
</dbReference>
<reference evidence="1 2" key="1">
    <citation type="submission" date="2018-06" db="EMBL/GenBank/DDBJ databases">
        <authorList>
            <consortium name="Pathogen Informatics"/>
            <person name="Doyle S."/>
        </authorList>
    </citation>
    <scope>NUCLEOTIDE SEQUENCE [LARGE SCALE GENOMIC DNA]</scope>
    <source>
        <strain evidence="1 2">NCTC13291</strain>
    </source>
</reference>
<gene>
    <name evidence="1" type="ORF">NCTC13291_00775</name>
</gene>
<evidence type="ECO:0008006" key="3">
    <source>
        <dbReference type="Google" id="ProtNLM"/>
    </source>
</evidence>
<organism evidence="1 2">
    <name type="scientific">Roseomonas mucosa</name>
    <dbReference type="NCBI Taxonomy" id="207340"/>
    <lineage>
        <taxon>Bacteria</taxon>
        <taxon>Pseudomonadati</taxon>
        <taxon>Pseudomonadota</taxon>
        <taxon>Alphaproteobacteria</taxon>
        <taxon>Acetobacterales</taxon>
        <taxon>Roseomonadaceae</taxon>
        <taxon>Roseomonas</taxon>
    </lineage>
</organism>
<evidence type="ECO:0000313" key="1">
    <source>
        <dbReference type="EMBL" id="SUE38644.1"/>
    </source>
</evidence>